<name>A0AAW0CHG7_9AGAR</name>
<comment type="caution">
    <text evidence="1">The sequence shown here is derived from an EMBL/GenBank/DDBJ whole genome shotgun (WGS) entry which is preliminary data.</text>
</comment>
<proteinExistence type="predicted"/>
<dbReference type="EMBL" id="JAWWNJ010000017">
    <property type="protein sequence ID" value="KAK7038362.1"/>
    <property type="molecule type" value="Genomic_DNA"/>
</dbReference>
<keyword evidence="2" id="KW-1185">Reference proteome</keyword>
<evidence type="ECO:0000313" key="2">
    <source>
        <dbReference type="Proteomes" id="UP001362999"/>
    </source>
</evidence>
<accession>A0AAW0CHG7</accession>
<dbReference type="AlphaFoldDB" id="A0AAW0CHG7"/>
<organism evidence="1 2">
    <name type="scientific">Favolaschia claudopus</name>
    <dbReference type="NCBI Taxonomy" id="2862362"/>
    <lineage>
        <taxon>Eukaryota</taxon>
        <taxon>Fungi</taxon>
        <taxon>Dikarya</taxon>
        <taxon>Basidiomycota</taxon>
        <taxon>Agaricomycotina</taxon>
        <taxon>Agaricomycetes</taxon>
        <taxon>Agaricomycetidae</taxon>
        <taxon>Agaricales</taxon>
        <taxon>Marasmiineae</taxon>
        <taxon>Mycenaceae</taxon>
        <taxon>Favolaschia</taxon>
    </lineage>
</organism>
<reference evidence="1 2" key="1">
    <citation type="journal article" date="2024" name="J Genomics">
        <title>Draft genome sequencing and assembly of Favolaschia claudopus CIRM-BRFM 2984 isolated from oak limbs.</title>
        <authorList>
            <person name="Navarro D."/>
            <person name="Drula E."/>
            <person name="Chaduli D."/>
            <person name="Cazenave R."/>
            <person name="Ahrendt S."/>
            <person name="Wang J."/>
            <person name="Lipzen A."/>
            <person name="Daum C."/>
            <person name="Barry K."/>
            <person name="Grigoriev I.V."/>
            <person name="Favel A."/>
            <person name="Rosso M.N."/>
            <person name="Martin F."/>
        </authorList>
    </citation>
    <scope>NUCLEOTIDE SEQUENCE [LARGE SCALE GENOMIC DNA]</scope>
    <source>
        <strain evidence="1 2">CIRM-BRFM 2984</strain>
    </source>
</reference>
<dbReference type="Proteomes" id="UP001362999">
    <property type="component" value="Unassembled WGS sequence"/>
</dbReference>
<evidence type="ECO:0000313" key="1">
    <source>
        <dbReference type="EMBL" id="KAK7038362.1"/>
    </source>
</evidence>
<sequence>MTARVTKLRRKMAACIDIQHRFVPALANFRAREDAIRSSQMAAGDAVPDSVEDNRDVVVERSVLTHEYRLRAGQAAESLHEVRWLLLVRTHLYKLKDVHARGVRQKSDSGDTIGALNEQVKRMATTYRVAPLEGRSCFWDGS</sequence>
<gene>
    <name evidence="1" type="ORF">R3P38DRAFT_3182454</name>
</gene>
<protein>
    <submittedName>
        <fullName evidence="1">Uncharacterized protein</fullName>
    </submittedName>
</protein>